<dbReference type="Pfam" id="PF02687">
    <property type="entry name" value="FtsX"/>
    <property type="match status" value="2"/>
</dbReference>
<feature type="domain" description="ABC3 transporter permease C-terminal" evidence="8">
    <location>
        <begin position="947"/>
        <end position="1066"/>
    </location>
</feature>
<evidence type="ECO:0000313" key="9">
    <source>
        <dbReference type="EMBL" id="MEE6258246.1"/>
    </source>
</evidence>
<feature type="transmembrane region" description="Helical" evidence="7">
    <location>
        <begin position="998"/>
        <end position="1024"/>
    </location>
</feature>
<keyword evidence="3 7" id="KW-0812">Transmembrane</keyword>
<evidence type="ECO:0000256" key="1">
    <source>
        <dbReference type="ARBA" id="ARBA00004651"/>
    </source>
</evidence>
<evidence type="ECO:0000256" key="2">
    <source>
        <dbReference type="ARBA" id="ARBA00022475"/>
    </source>
</evidence>
<evidence type="ECO:0000256" key="6">
    <source>
        <dbReference type="ARBA" id="ARBA00038076"/>
    </source>
</evidence>
<feature type="transmembrane region" description="Helical" evidence="7">
    <location>
        <begin position="298"/>
        <end position="320"/>
    </location>
</feature>
<evidence type="ECO:0000259" key="8">
    <source>
        <dbReference type="Pfam" id="PF02687"/>
    </source>
</evidence>
<comment type="subcellular location">
    <subcellularLocation>
        <location evidence="1">Cell membrane</location>
        <topology evidence="1">Multi-pass membrane protein</topology>
    </subcellularLocation>
</comment>
<evidence type="ECO:0000256" key="3">
    <source>
        <dbReference type="ARBA" id="ARBA00022692"/>
    </source>
</evidence>
<feature type="transmembrane region" description="Helical" evidence="7">
    <location>
        <begin position="1044"/>
        <end position="1066"/>
    </location>
</feature>
<dbReference type="Proteomes" id="UP001332243">
    <property type="component" value="Unassembled WGS sequence"/>
</dbReference>
<keyword evidence="2" id="KW-1003">Cell membrane</keyword>
<organism evidence="9 10">
    <name type="scientific">Plantactinospora sonchi</name>
    <dbReference type="NCBI Taxonomy" id="1544735"/>
    <lineage>
        <taxon>Bacteria</taxon>
        <taxon>Bacillati</taxon>
        <taxon>Actinomycetota</taxon>
        <taxon>Actinomycetes</taxon>
        <taxon>Micromonosporales</taxon>
        <taxon>Micromonosporaceae</taxon>
        <taxon>Plantactinospora</taxon>
    </lineage>
</organism>
<name>A0ABU7RP75_9ACTN</name>
<feature type="transmembrane region" description="Helical" evidence="7">
    <location>
        <begin position="433"/>
        <end position="454"/>
    </location>
</feature>
<dbReference type="InterPro" id="IPR003838">
    <property type="entry name" value="ABC3_permease_C"/>
</dbReference>
<proteinExistence type="inferred from homology"/>
<feature type="transmembrane region" description="Helical" evidence="7">
    <location>
        <begin position="943"/>
        <end position="962"/>
    </location>
</feature>
<evidence type="ECO:0000256" key="7">
    <source>
        <dbReference type="SAM" id="Phobius"/>
    </source>
</evidence>
<protein>
    <submittedName>
        <fullName evidence="9">FtsX-like permease family protein</fullName>
    </submittedName>
</protein>
<keyword evidence="4 7" id="KW-1133">Transmembrane helix</keyword>
<comment type="similarity">
    <text evidence="6">Belongs to the ABC-4 integral membrane protein family.</text>
</comment>
<feature type="transmembrane region" description="Helical" evidence="7">
    <location>
        <begin position="530"/>
        <end position="549"/>
    </location>
</feature>
<dbReference type="PANTHER" id="PTHR30572:SF4">
    <property type="entry name" value="ABC TRANSPORTER PERMEASE YTRF"/>
    <property type="match status" value="1"/>
</dbReference>
<feature type="transmembrane region" description="Helical" evidence="7">
    <location>
        <begin position="391"/>
        <end position="412"/>
    </location>
</feature>
<sequence length="1081" mass="111326">MRLVFRRARGAKSLLLAATGATLIATALLTGLAGYNQAVVDSGAHVAIAAASPEERSILVRGSAGGNQAELGKRDAALRERFVDGFSGVPADVSGAGMAAGRQLTGPTGTAIPDDDGVVFASVLFLDNLAAHADLVSGAWSSPAARPVQTTLAEPVATILGAKVGDQIPITDRVTGKVTTVRVAGVWKPRDSHDPYWRLAPDVMTGAAPGSSTYGPLVVDRADFLDHFVANASVAWLVEPDLTHATVGTLDRIGRTAGEIGTTLPSEVGLGSSGLVTTQVDQLADRLGRADLVGRSALVTPMLLVVVLGGYALLLVALLLTEQRRDETSLLRARGAGRGQLVGLAVREALLVVLPAVVLAPVIAVALIGLAGRTSLLTDAAIRLTPRLDPLAWLVVGLAGVGCLLAMTGPALRRGGTYVGDLAARSRPSRRTVAQRAGLDVALVGLAVLGWFQLRQYSSPLAGAGGRAALGIDPLLAATPTVGVLAGAVLALRALPPLARLVERAVDRRSWTATTFGMWQAGRRPHAGPVLLLALAVAVSTLAWCLAATSERSLTDQADHQVGADLRLVETFGDAPPERPGQLAELPGTSGILPAWRDDLRLGTEGVPAGLLALPAAHAGPVVRYRADLANGDPGRLFDALAATPVTAPTTALPTGARRLTGQITTASAYEFTDVAPEDQPPGANGPEAPVSSSAVVVDSTGAYHRVPLGQSRNGQPLRFGVDLPAGTVRLAGFVVDSFGTFGYHLDWRLADLRAADGQDGTRLPLGELAKWQMVNRNGVVAGSTTAGDGTLRTRYVIEATADNWRGDNQPWSVALTPPASGGAVPVLTTTEALAALRMDVGESTRLTITGVPVVVRVVGTVSALPGVPEGAALLADLPSLSARLFHGNNTLRNAQEWWVGTRPGQAELTAGKAATLTGLRVVDRRAVAAEANSDPYGVGARAALFAAALGAMLLAAVGVGVDIRATARRRFTELAVLRTLGTGSRTLTRSLLVEQGFLAGLGVLVGLAVGIAVAATMAPLIILTPAAQRPVPAPVLEIAWLPSGGTALALLLLAMLLSGLTAVTTRNRLAAAQLRIGEDR</sequence>
<dbReference type="PANTHER" id="PTHR30572">
    <property type="entry name" value="MEMBRANE COMPONENT OF TRANSPORTER-RELATED"/>
    <property type="match status" value="1"/>
</dbReference>
<feature type="transmembrane region" description="Helical" evidence="7">
    <location>
        <begin position="474"/>
        <end position="495"/>
    </location>
</feature>
<evidence type="ECO:0000256" key="4">
    <source>
        <dbReference type="ARBA" id="ARBA00022989"/>
    </source>
</evidence>
<feature type="transmembrane region" description="Helical" evidence="7">
    <location>
        <begin position="341"/>
        <end position="371"/>
    </location>
</feature>
<keyword evidence="5 7" id="KW-0472">Membrane</keyword>
<accession>A0ABU7RP75</accession>
<dbReference type="RefSeq" id="WP_331213371.1">
    <property type="nucleotide sequence ID" value="NZ_JAZGQK010000006.1"/>
</dbReference>
<evidence type="ECO:0000256" key="5">
    <source>
        <dbReference type="ARBA" id="ARBA00023136"/>
    </source>
</evidence>
<comment type="caution">
    <text evidence="9">The sequence shown here is derived from an EMBL/GenBank/DDBJ whole genome shotgun (WGS) entry which is preliminary data.</text>
</comment>
<dbReference type="EMBL" id="JAZGQK010000006">
    <property type="protein sequence ID" value="MEE6258246.1"/>
    <property type="molecule type" value="Genomic_DNA"/>
</dbReference>
<dbReference type="InterPro" id="IPR050250">
    <property type="entry name" value="Macrolide_Exporter_MacB"/>
</dbReference>
<feature type="domain" description="ABC3 transporter permease C-terminal" evidence="8">
    <location>
        <begin position="302"/>
        <end position="413"/>
    </location>
</feature>
<gene>
    <name evidence="9" type="ORF">V1633_07040</name>
</gene>
<reference evidence="9 10" key="1">
    <citation type="submission" date="2024-01" db="EMBL/GenBank/DDBJ databases">
        <title>Genome insights into Plantactinospora sonchi sp. nov.</title>
        <authorList>
            <person name="Wang L."/>
        </authorList>
    </citation>
    <scope>NUCLEOTIDE SEQUENCE [LARGE SCALE GENOMIC DNA]</scope>
    <source>
        <strain evidence="9 10">NEAU-QY2</strain>
    </source>
</reference>
<keyword evidence="10" id="KW-1185">Reference proteome</keyword>
<evidence type="ECO:0000313" key="10">
    <source>
        <dbReference type="Proteomes" id="UP001332243"/>
    </source>
</evidence>